<evidence type="ECO:0000256" key="1">
    <source>
        <dbReference type="ARBA" id="ARBA00004453"/>
    </source>
</evidence>
<dbReference type="Gene3D" id="3.90.1530.30">
    <property type="match status" value="1"/>
</dbReference>
<evidence type="ECO:0000313" key="8">
    <source>
        <dbReference type="Proteomes" id="UP000095765"/>
    </source>
</evidence>
<dbReference type="InterPro" id="IPR004437">
    <property type="entry name" value="ParB/RepB/Spo0J"/>
</dbReference>
<name>A0A174SCP5_9FIRM</name>
<dbReference type="NCBIfam" id="TIGR00180">
    <property type="entry name" value="parB_part"/>
    <property type="match status" value="1"/>
</dbReference>
<dbReference type="GO" id="GO:0009295">
    <property type="term" value="C:nucleoid"/>
    <property type="evidence" value="ECO:0007669"/>
    <property type="project" value="UniProtKB-SubCell"/>
</dbReference>
<dbReference type="Proteomes" id="UP000095765">
    <property type="component" value="Unassembled WGS sequence"/>
</dbReference>
<keyword evidence="3" id="KW-0159">Chromosome partition</keyword>
<dbReference type="Proteomes" id="UP000260828">
    <property type="component" value="Unassembled WGS sequence"/>
</dbReference>
<evidence type="ECO:0000256" key="4">
    <source>
        <dbReference type="ARBA" id="ARBA00023125"/>
    </source>
</evidence>
<evidence type="ECO:0000313" key="6">
    <source>
        <dbReference type="EMBL" id="CUP94151.1"/>
    </source>
</evidence>
<evidence type="ECO:0000259" key="5">
    <source>
        <dbReference type="SMART" id="SM00470"/>
    </source>
</evidence>
<keyword evidence="4" id="KW-0238">DNA-binding</keyword>
<evidence type="ECO:0000256" key="3">
    <source>
        <dbReference type="ARBA" id="ARBA00022829"/>
    </source>
</evidence>
<dbReference type="SMART" id="SM00470">
    <property type="entry name" value="ParB"/>
    <property type="match status" value="1"/>
</dbReference>
<dbReference type="Pfam" id="PF02195">
    <property type="entry name" value="ParB_N"/>
    <property type="match status" value="1"/>
</dbReference>
<dbReference type="FunFam" id="3.90.1530.30:FF:000001">
    <property type="entry name" value="Chromosome partitioning protein ParB"/>
    <property type="match status" value="1"/>
</dbReference>
<dbReference type="SUPFAM" id="SSF110849">
    <property type="entry name" value="ParB/Sulfiredoxin"/>
    <property type="match status" value="1"/>
</dbReference>
<dbReference type="InterPro" id="IPR050336">
    <property type="entry name" value="Chromosome_partition/occlusion"/>
</dbReference>
<dbReference type="EMBL" id="CZBE01000017">
    <property type="protein sequence ID" value="CUP94151.1"/>
    <property type="molecule type" value="Genomic_DNA"/>
</dbReference>
<evidence type="ECO:0000313" key="7">
    <source>
        <dbReference type="EMBL" id="RGE65791.1"/>
    </source>
</evidence>
<evidence type="ECO:0000256" key="2">
    <source>
        <dbReference type="ARBA" id="ARBA00006295"/>
    </source>
</evidence>
<dbReference type="CDD" id="cd16393">
    <property type="entry name" value="SPO0J_N"/>
    <property type="match status" value="1"/>
</dbReference>
<dbReference type="GO" id="GO:0007059">
    <property type="term" value="P:chromosome segregation"/>
    <property type="evidence" value="ECO:0007669"/>
    <property type="project" value="UniProtKB-KW"/>
</dbReference>
<dbReference type="Gene3D" id="1.10.10.2830">
    <property type="match status" value="1"/>
</dbReference>
<dbReference type="PANTHER" id="PTHR33375">
    <property type="entry name" value="CHROMOSOME-PARTITIONING PROTEIN PARB-RELATED"/>
    <property type="match status" value="1"/>
</dbReference>
<dbReference type="AlphaFoldDB" id="A0A174SCP5"/>
<dbReference type="InterPro" id="IPR036086">
    <property type="entry name" value="ParB/Sulfiredoxin_sf"/>
</dbReference>
<dbReference type="OrthoDB" id="9802051at2"/>
<dbReference type="GO" id="GO:0003677">
    <property type="term" value="F:DNA binding"/>
    <property type="evidence" value="ECO:0007669"/>
    <property type="project" value="UniProtKB-KW"/>
</dbReference>
<organism evidence="6 8">
    <name type="scientific">Anaerotruncus colihominis</name>
    <dbReference type="NCBI Taxonomy" id="169435"/>
    <lineage>
        <taxon>Bacteria</taxon>
        <taxon>Bacillati</taxon>
        <taxon>Bacillota</taxon>
        <taxon>Clostridia</taxon>
        <taxon>Eubacteriales</taxon>
        <taxon>Oscillospiraceae</taxon>
        <taxon>Anaerotruncus</taxon>
    </lineage>
</organism>
<accession>A0A174SCP5</accession>
<dbReference type="FunFam" id="1.10.10.2830:FF:000001">
    <property type="entry name" value="Chromosome partitioning protein ParB"/>
    <property type="match status" value="1"/>
</dbReference>
<dbReference type="PANTHER" id="PTHR33375:SF1">
    <property type="entry name" value="CHROMOSOME-PARTITIONING PROTEIN PARB-RELATED"/>
    <property type="match status" value="1"/>
</dbReference>
<sequence>MAKAKGGLGKGLEALFADNSTDSGAVSSLAVSEIEPNRGQPRRHFDEAALAELADSIRQYGVLQPLVVRPMETGGYQLVAGERRWRAARMAGLSQVPVVIRELSDSETMELALIENLQREDLNPIEEAAGYRELMETFGLTQEQVSERVGKSRPVITNAMRLLGLPDAVRALVSQGELSAGHARALLGLENEAVICALAEEIIKKGWSVRQTEAFVKRQKQAEKAEEEAPRTAWDNSTFAEVQLALMQSLSRKVRVECKKGEKKGRLVIEFYDEQDLKGLAALFDRGQG</sequence>
<reference evidence="6 8" key="1">
    <citation type="submission" date="2015-09" db="EMBL/GenBank/DDBJ databases">
        <authorList>
            <consortium name="Pathogen Informatics"/>
        </authorList>
    </citation>
    <scope>NUCLEOTIDE SEQUENCE [LARGE SCALE GENOMIC DNA]</scope>
    <source>
        <strain evidence="6 8">2789STDY5834939</strain>
    </source>
</reference>
<proteinExistence type="inferred from homology"/>
<dbReference type="InterPro" id="IPR003115">
    <property type="entry name" value="ParB_N"/>
</dbReference>
<comment type="subcellular location">
    <subcellularLocation>
        <location evidence="1">Cytoplasm</location>
        <location evidence="1">Nucleoid</location>
    </subcellularLocation>
</comment>
<dbReference type="RefSeq" id="WP_055245521.1">
    <property type="nucleotide sequence ID" value="NZ_CABIWA010000021.1"/>
</dbReference>
<dbReference type="InterPro" id="IPR041468">
    <property type="entry name" value="HTH_ParB/Spo0J"/>
</dbReference>
<dbReference type="EMBL" id="QVME01000011">
    <property type="protein sequence ID" value="RGE65791.1"/>
    <property type="molecule type" value="Genomic_DNA"/>
</dbReference>
<feature type="domain" description="ParB-like N-terminal" evidence="5">
    <location>
        <begin position="27"/>
        <end position="117"/>
    </location>
</feature>
<protein>
    <submittedName>
        <fullName evidence="7">ParB/RepB/Spo0J family partition protein</fullName>
    </submittedName>
    <submittedName>
        <fullName evidence="6">Probable chromosome-partitioning protein parB</fullName>
    </submittedName>
</protein>
<dbReference type="SUPFAM" id="SSF109709">
    <property type="entry name" value="KorB DNA-binding domain-like"/>
    <property type="match status" value="1"/>
</dbReference>
<dbReference type="GO" id="GO:0005694">
    <property type="term" value="C:chromosome"/>
    <property type="evidence" value="ECO:0007669"/>
    <property type="project" value="TreeGrafter"/>
</dbReference>
<dbReference type="Pfam" id="PF17762">
    <property type="entry name" value="HTH_ParB"/>
    <property type="match status" value="1"/>
</dbReference>
<reference evidence="7 9" key="2">
    <citation type="submission" date="2018-08" db="EMBL/GenBank/DDBJ databases">
        <title>A genome reference for cultivated species of the human gut microbiota.</title>
        <authorList>
            <person name="Zou Y."/>
            <person name="Xue W."/>
            <person name="Luo G."/>
        </authorList>
    </citation>
    <scope>NUCLEOTIDE SEQUENCE [LARGE SCALE GENOMIC DNA]</scope>
    <source>
        <strain evidence="7 9">TF05-12AC</strain>
    </source>
</reference>
<gene>
    <name evidence="6" type="primary">parB_2</name>
    <name evidence="7" type="ORF">DXC40_16195</name>
    <name evidence="6" type="ORF">ERS852551_02488</name>
</gene>
<comment type="similarity">
    <text evidence="2">Belongs to the ParB family.</text>
</comment>
<evidence type="ECO:0000313" key="9">
    <source>
        <dbReference type="Proteomes" id="UP000260828"/>
    </source>
</evidence>